<accession>A0A8J6KQS3</accession>
<dbReference type="GO" id="GO:0044218">
    <property type="term" value="C:other organism cell membrane"/>
    <property type="evidence" value="ECO:0007669"/>
    <property type="project" value="UniProtKB-KW"/>
</dbReference>
<dbReference type="FunFam" id="2.40.128.20:FF:000015">
    <property type="entry name" value="Complement component C8 gamma chain"/>
    <property type="match status" value="1"/>
</dbReference>
<dbReference type="GO" id="GO:0005579">
    <property type="term" value="C:membrane attack complex"/>
    <property type="evidence" value="ECO:0007669"/>
    <property type="project" value="UniProtKB-KW"/>
</dbReference>
<feature type="chain" id="PRO_5035261602" description="Complement component C8 gamma chain" evidence="21">
    <location>
        <begin position="21"/>
        <end position="227"/>
    </location>
</feature>
<dbReference type="GO" id="GO:0031640">
    <property type="term" value="P:killing of cells of another organism"/>
    <property type="evidence" value="ECO:0007669"/>
    <property type="project" value="UniProtKB-KW"/>
</dbReference>
<dbReference type="GO" id="GO:0070062">
    <property type="term" value="C:extracellular exosome"/>
    <property type="evidence" value="ECO:0007669"/>
    <property type="project" value="TreeGrafter"/>
</dbReference>
<sequence>MLSPRAVLFFTLLLTAISLGQRARKPSRAPSPISTIQAQANFNVEQFAGTWLLVAVGSACRFLQEQGHRAEATTLHTTPQGAAMAVSTFRKLDGICWQIRQRFGDTGVPGRFLLQGTRGPVPVVVAETDYQNFAVLYLEQARRLSVKLYVRSLPVSDSALNVFEQRVRGANLTEHQVFYFPKYGFCETADQFHTLNGECRASRAEQGAEVIVFSSPLSPVSAAEMRR</sequence>
<dbReference type="PRINTS" id="PR01215">
    <property type="entry name" value="A1MCGLOBULIN"/>
</dbReference>
<dbReference type="InterPro" id="IPR022272">
    <property type="entry name" value="Lipocalin_CS"/>
</dbReference>
<evidence type="ECO:0000256" key="10">
    <source>
        <dbReference type="ARBA" id="ARBA00022875"/>
    </source>
</evidence>
<keyword evidence="6" id="KW-0399">Innate immunity</keyword>
<evidence type="ECO:0000256" key="17">
    <source>
        <dbReference type="ARBA" id="ARBA00069448"/>
    </source>
</evidence>
<feature type="domain" description="Lipocalin/cytosolic fatty-acid binding" evidence="22">
    <location>
        <begin position="48"/>
        <end position="182"/>
    </location>
</feature>
<organism evidence="23 24">
    <name type="scientific">Microtus ochrogaster</name>
    <name type="common">Prairie vole</name>
    <dbReference type="NCBI Taxonomy" id="79684"/>
    <lineage>
        <taxon>Eukaryota</taxon>
        <taxon>Metazoa</taxon>
        <taxon>Chordata</taxon>
        <taxon>Craniata</taxon>
        <taxon>Vertebrata</taxon>
        <taxon>Euteleostomi</taxon>
        <taxon>Mammalia</taxon>
        <taxon>Eutheria</taxon>
        <taxon>Euarchontoglires</taxon>
        <taxon>Glires</taxon>
        <taxon>Rodentia</taxon>
        <taxon>Myomorpha</taxon>
        <taxon>Muroidea</taxon>
        <taxon>Cricetidae</taxon>
        <taxon>Arvicolinae</taxon>
        <taxon>Microtus</taxon>
    </lineage>
</organism>
<keyword evidence="8" id="KW-0204">Cytolysis</keyword>
<evidence type="ECO:0000256" key="3">
    <source>
        <dbReference type="ARBA" id="ARBA00006889"/>
    </source>
</evidence>
<dbReference type="InterPro" id="IPR043245">
    <property type="entry name" value="C8G"/>
</dbReference>
<dbReference type="InterPro" id="IPR002968">
    <property type="entry name" value="A1-microglobln"/>
</dbReference>
<gene>
    <name evidence="23" type="ORF">LTLLF_171250</name>
</gene>
<evidence type="ECO:0000256" key="21">
    <source>
        <dbReference type="SAM" id="SignalP"/>
    </source>
</evidence>
<evidence type="ECO:0000256" key="16">
    <source>
        <dbReference type="ARBA" id="ARBA00023298"/>
    </source>
</evidence>
<name>A0A8J6KQS3_MICOH</name>
<reference evidence="23" key="1">
    <citation type="submission" date="2020-03" db="EMBL/GenBank/DDBJ databases">
        <title>Studies in the Genomics of Life Span.</title>
        <authorList>
            <person name="Glass D."/>
        </authorList>
    </citation>
    <scope>NUCLEOTIDE SEQUENCE</scope>
    <source>
        <strain evidence="23">LTLLF</strain>
        <tissue evidence="23">Muscle</tissue>
    </source>
</reference>
<comment type="function">
    <text evidence="18">Component of the membrane attack complex (MAC), a multiprotein complex activated by the complement cascade, which inserts into a target cell membrane and forms a pore, leading to target cell membrane rupture and cell lysis. The MAC is initiated by proteolytic cleavage of C5 into complement C5b in response to the classical, alternative, lectin and GZMK complement pathways. The complement pathways consist in a cascade of proteins that leads to phagocytosis and breakdown of pathogens and signaling that strengthens the adaptive immune system. C8G, together with C8A and C8B, inserts into the target membrane, but does not form pores by itself. During MAC assembly, associates with C5b, C6 and C7 to form the C5b8 intermediate complex that inserts into the target membrane and traverses the bilayer increasing membrane rigidity.</text>
</comment>
<dbReference type="PANTHER" id="PTHR47304">
    <property type="entry name" value="COMPLEMENT COMPONENT C8 GAMMA CHAIN"/>
    <property type="match status" value="1"/>
</dbReference>
<dbReference type="GO" id="GO:0072562">
    <property type="term" value="C:blood microparticle"/>
    <property type="evidence" value="ECO:0007669"/>
    <property type="project" value="TreeGrafter"/>
</dbReference>
<evidence type="ECO:0000256" key="2">
    <source>
        <dbReference type="ARBA" id="ARBA00004613"/>
    </source>
</evidence>
<keyword evidence="15" id="KW-0179">Complement alternate pathway</keyword>
<proteinExistence type="inferred from homology"/>
<dbReference type="AlphaFoldDB" id="A0A8J6KQS3"/>
<evidence type="ECO:0000256" key="7">
    <source>
        <dbReference type="ARBA" id="ARBA00022729"/>
    </source>
</evidence>
<evidence type="ECO:0000256" key="15">
    <source>
        <dbReference type="ARBA" id="ARBA00023162"/>
    </source>
</evidence>
<evidence type="ECO:0000256" key="9">
    <source>
        <dbReference type="ARBA" id="ARBA00022859"/>
    </source>
</evidence>
<keyword evidence="7 21" id="KW-0732">Signal</keyword>
<feature type="signal peptide" evidence="21">
    <location>
        <begin position="1"/>
        <end position="20"/>
    </location>
</feature>
<keyword evidence="16" id="KW-1053">Target membrane</keyword>
<dbReference type="Gene3D" id="2.40.128.20">
    <property type="match status" value="1"/>
</dbReference>
<evidence type="ECO:0000256" key="8">
    <source>
        <dbReference type="ARBA" id="ARBA00022852"/>
    </source>
</evidence>
<comment type="caution">
    <text evidence="23">The sequence shown here is derived from an EMBL/GenBank/DDBJ whole genome shotgun (WGS) entry which is preliminary data.</text>
</comment>
<dbReference type="SUPFAM" id="SSF50814">
    <property type="entry name" value="Lipocalins"/>
    <property type="match status" value="1"/>
</dbReference>
<keyword evidence="9" id="KW-0391">Immunity</keyword>
<dbReference type="PROSITE" id="PS00213">
    <property type="entry name" value="LIPOCALIN"/>
    <property type="match status" value="1"/>
</dbReference>
<comment type="subunit">
    <text evidence="19">Heterotrimer of 3 chains: alpha (C8A), beta (C8B) and gamma (C8G); the alpha and gamma chains are disulfide bonded. Component of the membrane attack complex (MAC), composed of complement C5b, C6, C7, C8A, C8B, C8G and multiple copies of the pore-forming subunit C9.</text>
</comment>
<keyword evidence="11" id="KW-0473">Membrane attack complex</keyword>
<evidence type="ECO:0000256" key="13">
    <source>
        <dbReference type="ARBA" id="ARBA00023136"/>
    </source>
</evidence>
<evidence type="ECO:0000256" key="1">
    <source>
        <dbReference type="ARBA" id="ARBA00004175"/>
    </source>
</evidence>
<dbReference type="GO" id="GO:0006957">
    <property type="term" value="P:complement activation, alternative pathway"/>
    <property type="evidence" value="ECO:0007669"/>
    <property type="project" value="UniProtKB-KW"/>
</dbReference>
<comment type="similarity">
    <text evidence="3 20">Belongs to the calycin superfamily. Lipocalin family.</text>
</comment>
<evidence type="ECO:0000256" key="18">
    <source>
        <dbReference type="ARBA" id="ARBA00093391"/>
    </source>
</evidence>
<dbReference type="InterPro" id="IPR012674">
    <property type="entry name" value="Calycin"/>
</dbReference>
<evidence type="ECO:0000256" key="20">
    <source>
        <dbReference type="RuleBase" id="RU003695"/>
    </source>
</evidence>
<evidence type="ECO:0000313" key="23">
    <source>
        <dbReference type="EMBL" id="KAH0506903.1"/>
    </source>
</evidence>
<dbReference type="GO" id="GO:0006958">
    <property type="term" value="P:complement activation, classical pathway"/>
    <property type="evidence" value="ECO:0007669"/>
    <property type="project" value="UniProtKB-KW"/>
</dbReference>
<keyword evidence="5" id="KW-1052">Target cell membrane</keyword>
<evidence type="ECO:0000256" key="19">
    <source>
        <dbReference type="ARBA" id="ARBA00093472"/>
    </source>
</evidence>
<dbReference type="GO" id="GO:0001848">
    <property type="term" value="F:complement binding"/>
    <property type="evidence" value="ECO:0007669"/>
    <property type="project" value="TreeGrafter"/>
</dbReference>
<protein>
    <recommendedName>
        <fullName evidence="17">Complement component C8 gamma chain</fullName>
    </recommendedName>
</protein>
<evidence type="ECO:0000256" key="5">
    <source>
        <dbReference type="ARBA" id="ARBA00022537"/>
    </source>
</evidence>
<keyword evidence="13" id="KW-0472">Membrane</keyword>
<evidence type="ECO:0000256" key="14">
    <source>
        <dbReference type="ARBA" id="ARBA00023157"/>
    </source>
</evidence>
<evidence type="ECO:0000256" key="11">
    <source>
        <dbReference type="ARBA" id="ARBA00023058"/>
    </source>
</evidence>
<keyword evidence="10" id="KW-0180">Complement pathway</keyword>
<dbReference type="InterPro" id="IPR000566">
    <property type="entry name" value="Lipocln_cytosolic_FA-bd_dom"/>
</dbReference>
<keyword evidence="12" id="KW-0683">Retinol-binding</keyword>
<evidence type="ECO:0000256" key="12">
    <source>
        <dbReference type="ARBA" id="ARBA00023072"/>
    </source>
</evidence>
<dbReference type="PANTHER" id="PTHR47304:SF1">
    <property type="entry name" value="COMPLEMENT COMPONENT C8 GAMMA CHAIN"/>
    <property type="match status" value="1"/>
</dbReference>
<evidence type="ECO:0000256" key="6">
    <source>
        <dbReference type="ARBA" id="ARBA00022588"/>
    </source>
</evidence>
<dbReference type="EMBL" id="JAATJU010023844">
    <property type="protein sequence ID" value="KAH0506903.1"/>
    <property type="molecule type" value="Genomic_DNA"/>
</dbReference>
<evidence type="ECO:0000259" key="22">
    <source>
        <dbReference type="Pfam" id="PF00061"/>
    </source>
</evidence>
<keyword evidence="14" id="KW-1015">Disulfide bond</keyword>
<dbReference type="GO" id="GO:0019841">
    <property type="term" value="F:retinol binding"/>
    <property type="evidence" value="ECO:0007669"/>
    <property type="project" value="UniProtKB-KW"/>
</dbReference>
<comment type="subcellular location">
    <subcellularLocation>
        <location evidence="2">Secreted</location>
    </subcellularLocation>
    <subcellularLocation>
        <location evidence="1">Target cell membrane</location>
    </subcellularLocation>
</comment>
<keyword evidence="4" id="KW-0964">Secreted</keyword>
<evidence type="ECO:0000313" key="24">
    <source>
        <dbReference type="Proteomes" id="UP000710432"/>
    </source>
</evidence>
<dbReference type="Pfam" id="PF00061">
    <property type="entry name" value="Lipocalin"/>
    <property type="match status" value="1"/>
</dbReference>
<dbReference type="Proteomes" id="UP000710432">
    <property type="component" value="Unassembled WGS sequence"/>
</dbReference>
<evidence type="ECO:0000256" key="4">
    <source>
        <dbReference type="ARBA" id="ARBA00022525"/>
    </source>
</evidence>